<dbReference type="InterPro" id="IPR000182">
    <property type="entry name" value="GNAT_dom"/>
</dbReference>
<dbReference type="GO" id="GO:0016747">
    <property type="term" value="F:acyltransferase activity, transferring groups other than amino-acyl groups"/>
    <property type="evidence" value="ECO:0007669"/>
    <property type="project" value="InterPro"/>
</dbReference>
<proteinExistence type="predicted"/>
<dbReference type="Gramene" id="TVU32144">
    <property type="protein sequence ID" value="TVU32144"/>
    <property type="gene ID" value="EJB05_23863"/>
</dbReference>
<dbReference type="SUPFAM" id="SSF55729">
    <property type="entry name" value="Acyl-CoA N-acyltransferases (Nat)"/>
    <property type="match status" value="1"/>
</dbReference>
<dbReference type="InterPro" id="IPR016181">
    <property type="entry name" value="Acyl_CoA_acyltransferase"/>
</dbReference>
<dbReference type="PANTHER" id="PTHR47542:SF2">
    <property type="entry name" value="ACYL-COA N-ACYLTRANSFERASES (NAT) SUPERFAMILY PROTEIN"/>
    <property type="match status" value="1"/>
</dbReference>
<dbReference type="Proteomes" id="UP000324897">
    <property type="component" value="Chromosome 1"/>
</dbReference>
<accession>A0A5J9V9G3</accession>
<feature type="domain" description="N-acetyltransferase" evidence="1">
    <location>
        <begin position="9"/>
        <end position="159"/>
    </location>
</feature>
<protein>
    <recommendedName>
        <fullName evidence="1">N-acetyltransferase domain-containing protein</fullName>
    </recommendedName>
</protein>
<evidence type="ECO:0000259" key="1">
    <source>
        <dbReference type="PROSITE" id="PS51186"/>
    </source>
</evidence>
<gene>
    <name evidence="2" type="ORF">EJB05_23863</name>
</gene>
<dbReference type="Pfam" id="PF00583">
    <property type="entry name" value="Acetyltransf_1"/>
    <property type="match status" value="1"/>
</dbReference>
<dbReference type="AlphaFoldDB" id="A0A5J9V9G3"/>
<sequence>MAAAATAAATILELEPSHERASRIVEDIVRLEKRIFPKHESLARSFHDELKRRNSGLIYSTSGDEIIGYAMYTCNTSLCATITKLAVKESCRRQGHGEALLAAAVERCRSRRVQRVSLHVDPERTAAVALYRKAGFQIDATVQDYYAPQRHAYRMYIDL</sequence>
<dbReference type="PANTHER" id="PTHR47542">
    <property type="entry name" value="ACYL-COA N-ACYLTRANSFERASES (NAT) SUPERFAMILY PROTEIN"/>
    <property type="match status" value="1"/>
</dbReference>
<dbReference type="CDD" id="cd04301">
    <property type="entry name" value="NAT_SF"/>
    <property type="match status" value="1"/>
</dbReference>
<dbReference type="EMBL" id="RWGY01000011">
    <property type="protein sequence ID" value="TVU32144.1"/>
    <property type="molecule type" value="Genomic_DNA"/>
</dbReference>
<evidence type="ECO:0000313" key="3">
    <source>
        <dbReference type="Proteomes" id="UP000324897"/>
    </source>
</evidence>
<comment type="caution">
    <text evidence="2">The sequence shown here is derived from an EMBL/GenBank/DDBJ whole genome shotgun (WGS) entry which is preliminary data.</text>
</comment>
<organism evidence="2 3">
    <name type="scientific">Eragrostis curvula</name>
    <name type="common">weeping love grass</name>
    <dbReference type="NCBI Taxonomy" id="38414"/>
    <lineage>
        <taxon>Eukaryota</taxon>
        <taxon>Viridiplantae</taxon>
        <taxon>Streptophyta</taxon>
        <taxon>Embryophyta</taxon>
        <taxon>Tracheophyta</taxon>
        <taxon>Spermatophyta</taxon>
        <taxon>Magnoliopsida</taxon>
        <taxon>Liliopsida</taxon>
        <taxon>Poales</taxon>
        <taxon>Poaceae</taxon>
        <taxon>PACMAD clade</taxon>
        <taxon>Chloridoideae</taxon>
        <taxon>Eragrostideae</taxon>
        <taxon>Eragrostidinae</taxon>
        <taxon>Eragrostis</taxon>
    </lineage>
</organism>
<dbReference type="PROSITE" id="PS51186">
    <property type="entry name" value="GNAT"/>
    <property type="match status" value="1"/>
</dbReference>
<evidence type="ECO:0000313" key="2">
    <source>
        <dbReference type="EMBL" id="TVU32144.1"/>
    </source>
</evidence>
<keyword evidence="3" id="KW-1185">Reference proteome</keyword>
<dbReference type="Gene3D" id="3.40.630.30">
    <property type="match status" value="1"/>
</dbReference>
<name>A0A5J9V9G3_9POAL</name>
<reference evidence="2 3" key="1">
    <citation type="journal article" date="2019" name="Sci. Rep.">
        <title>A high-quality genome of Eragrostis curvula grass provides insights into Poaceae evolution and supports new strategies to enhance forage quality.</title>
        <authorList>
            <person name="Carballo J."/>
            <person name="Santos B.A.C.M."/>
            <person name="Zappacosta D."/>
            <person name="Garbus I."/>
            <person name="Selva J.P."/>
            <person name="Gallo C.A."/>
            <person name="Diaz A."/>
            <person name="Albertini E."/>
            <person name="Caccamo M."/>
            <person name="Echenique V."/>
        </authorList>
    </citation>
    <scope>NUCLEOTIDE SEQUENCE [LARGE SCALE GENOMIC DNA]</scope>
    <source>
        <strain evidence="3">cv. Victoria</strain>
        <tissue evidence="2">Leaf</tissue>
    </source>
</reference>